<keyword evidence="3" id="KW-0479">Metal-binding</keyword>
<dbReference type="HAMAP" id="MF_00101">
    <property type="entry name" value="AcpS"/>
    <property type="match status" value="1"/>
</dbReference>
<dbReference type="InterPro" id="IPR002582">
    <property type="entry name" value="ACPS"/>
</dbReference>
<feature type="domain" description="4'-phosphopantetheinyl transferase" evidence="8">
    <location>
        <begin position="9"/>
        <end position="105"/>
    </location>
</feature>
<keyword evidence="7" id="KW-0275">Fatty acid biosynthesis</keyword>
<dbReference type="GO" id="GO:0008897">
    <property type="term" value="F:holo-[acyl-carrier-protein] synthase activity"/>
    <property type="evidence" value="ECO:0007669"/>
    <property type="project" value="InterPro"/>
</dbReference>
<dbReference type="Gene3D" id="3.90.470.20">
    <property type="entry name" value="4'-phosphopantetheinyl transferase domain"/>
    <property type="match status" value="1"/>
</dbReference>
<evidence type="ECO:0000256" key="7">
    <source>
        <dbReference type="ARBA" id="ARBA00023160"/>
    </source>
</evidence>
<evidence type="ECO:0000256" key="4">
    <source>
        <dbReference type="ARBA" id="ARBA00022832"/>
    </source>
</evidence>
<dbReference type="GeneID" id="33554078"/>
<evidence type="ECO:0000313" key="10">
    <source>
        <dbReference type="Proteomes" id="UP000193218"/>
    </source>
</evidence>
<evidence type="ECO:0000256" key="3">
    <source>
        <dbReference type="ARBA" id="ARBA00022723"/>
    </source>
</evidence>
<dbReference type="EMBL" id="NBSH01000002">
    <property type="protein sequence ID" value="ORX39959.1"/>
    <property type="molecule type" value="Genomic_DNA"/>
</dbReference>
<dbReference type="OrthoDB" id="15433at2759"/>
<accession>A0A1Y1UPM1</accession>
<evidence type="ECO:0000256" key="2">
    <source>
        <dbReference type="ARBA" id="ARBA00022679"/>
    </source>
</evidence>
<organism evidence="9 10">
    <name type="scientific">Kockovaella imperatae</name>
    <dbReference type="NCBI Taxonomy" id="4999"/>
    <lineage>
        <taxon>Eukaryota</taxon>
        <taxon>Fungi</taxon>
        <taxon>Dikarya</taxon>
        <taxon>Basidiomycota</taxon>
        <taxon>Agaricomycotina</taxon>
        <taxon>Tremellomycetes</taxon>
        <taxon>Tremellales</taxon>
        <taxon>Cuniculitremaceae</taxon>
        <taxon>Kockovaella</taxon>
    </lineage>
</organism>
<dbReference type="InParanoid" id="A0A1Y1UPM1"/>
<comment type="caution">
    <text evidence="9">The sequence shown here is derived from an EMBL/GenBank/DDBJ whole genome shotgun (WGS) entry which is preliminary data.</text>
</comment>
<dbReference type="GO" id="GO:0000287">
    <property type="term" value="F:magnesium ion binding"/>
    <property type="evidence" value="ECO:0007669"/>
    <property type="project" value="InterPro"/>
</dbReference>
<dbReference type="InterPro" id="IPR004568">
    <property type="entry name" value="Ppantetheine-prot_Trfase_dom"/>
</dbReference>
<keyword evidence="5" id="KW-0460">Magnesium</keyword>
<evidence type="ECO:0000256" key="1">
    <source>
        <dbReference type="ARBA" id="ARBA00022516"/>
    </source>
</evidence>
<keyword evidence="2 9" id="KW-0808">Transferase</keyword>
<dbReference type="NCBIfam" id="TIGR00556">
    <property type="entry name" value="pantethn_trn"/>
    <property type="match status" value="1"/>
</dbReference>
<dbReference type="InterPro" id="IPR037143">
    <property type="entry name" value="4-PPantetheinyl_Trfase_dom_sf"/>
</dbReference>
<keyword evidence="4" id="KW-0276">Fatty acid metabolism</keyword>
<keyword evidence="6" id="KW-0443">Lipid metabolism</keyword>
<dbReference type="Proteomes" id="UP000193218">
    <property type="component" value="Unassembled WGS sequence"/>
</dbReference>
<dbReference type="SUPFAM" id="SSF56214">
    <property type="entry name" value="4'-phosphopantetheinyl transferase"/>
    <property type="match status" value="1"/>
</dbReference>
<evidence type="ECO:0000256" key="6">
    <source>
        <dbReference type="ARBA" id="ARBA00023098"/>
    </source>
</evidence>
<keyword evidence="1" id="KW-0444">Lipid biosynthesis</keyword>
<name>A0A1Y1UPM1_9TREE</name>
<evidence type="ECO:0000256" key="5">
    <source>
        <dbReference type="ARBA" id="ARBA00022842"/>
    </source>
</evidence>
<reference evidence="9 10" key="1">
    <citation type="submission" date="2017-03" db="EMBL/GenBank/DDBJ databases">
        <title>Widespread Adenine N6-methylation of Active Genes in Fungi.</title>
        <authorList>
            <consortium name="DOE Joint Genome Institute"/>
            <person name="Mondo S.J."/>
            <person name="Dannebaum R.O."/>
            <person name="Kuo R.C."/>
            <person name="Louie K.B."/>
            <person name="Bewick A.J."/>
            <person name="Labutti K."/>
            <person name="Haridas S."/>
            <person name="Kuo A."/>
            <person name="Salamov A."/>
            <person name="Ahrendt S.R."/>
            <person name="Lau R."/>
            <person name="Bowen B.P."/>
            <person name="Lipzen A."/>
            <person name="Sullivan W."/>
            <person name="Andreopoulos W.B."/>
            <person name="Clum A."/>
            <person name="Lindquist E."/>
            <person name="Daum C."/>
            <person name="Northen T.R."/>
            <person name="Ramamoorthy G."/>
            <person name="Schmitz R.J."/>
            <person name="Gryganskyi A."/>
            <person name="Culley D."/>
            <person name="Magnuson J."/>
            <person name="James T.Y."/>
            <person name="O'Malley M.A."/>
            <person name="Stajich J.E."/>
            <person name="Spatafora J.W."/>
            <person name="Visel A."/>
            <person name="Grigoriev I.V."/>
        </authorList>
    </citation>
    <scope>NUCLEOTIDE SEQUENCE [LARGE SCALE GENOMIC DNA]</scope>
    <source>
        <strain evidence="9 10">NRRL Y-17943</strain>
    </source>
</reference>
<dbReference type="RefSeq" id="XP_021873744.1">
    <property type="nucleotide sequence ID" value="XM_022012270.1"/>
</dbReference>
<evidence type="ECO:0000259" key="8">
    <source>
        <dbReference type="Pfam" id="PF01648"/>
    </source>
</evidence>
<dbReference type="AlphaFoldDB" id="A0A1Y1UPM1"/>
<protein>
    <submittedName>
        <fullName evidence="9">4'-phosphopantetheinyl transferase superfamily</fullName>
    </submittedName>
</protein>
<dbReference type="FunCoup" id="A0A1Y1UPM1">
    <property type="interactions" value="11"/>
</dbReference>
<gene>
    <name evidence="9" type="ORF">BD324DRAFT_246162</name>
</gene>
<dbReference type="NCBIfam" id="TIGR00516">
    <property type="entry name" value="acpS"/>
    <property type="match status" value="1"/>
</dbReference>
<sequence length="156" mass="16630">MQGLSTVLGVGIDIVSLPRIQEVIRRRGADAFVKKICSSAELDAWKSKARGDADQLRFLSSRWAVKEAAHKALSGTHRPDSGLSLKSYSLSHGPNGAPLLSLHPASSVHILAPSVSRQYLESNLYPPTLTLTLLPSISHDAGLVTAIVIAGLKESD</sequence>
<proteinExistence type="inferred from homology"/>
<dbReference type="InterPro" id="IPR008278">
    <property type="entry name" value="4-PPantetheinyl_Trfase_dom"/>
</dbReference>
<dbReference type="STRING" id="4999.A0A1Y1UPM1"/>
<evidence type="ECO:0000313" key="9">
    <source>
        <dbReference type="EMBL" id="ORX39959.1"/>
    </source>
</evidence>
<keyword evidence="10" id="KW-1185">Reference proteome</keyword>
<dbReference type="GO" id="GO:0006633">
    <property type="term" value="P:fatty acid biosynthetic process"/>
    <property type="evidence" value="ECO:0007669"/>
    <property type="project" value="UniProtKB-KW"/>
</dbReference>
<dbReference type="Pfam" id="PF01648">
    <property type="entry name" value="ACPS"/>
    <property type="match status" value="1"/>
</dbReference>